<dbReference type="PANTHER" id="PTHR43791:SF57">
    <property type="entry name" value="MAJOR FACILITATOR SUPERFAMILY (MFS) PROFILE DOMAIN-CONTAINING PROTEIN"/>
    <property type="match status" value="1"/>
</dbReference>
<keyword evidence="2" id="KW-0813">Transport</keyword>
<evidence type="ECO:0000313" key="9">
    <source>
        <dbReference type="EMBL" id="KAJ9612552.1"/>
    </source>
</evidence>
<dbReference type="GO" id="GO:0016020">
    <property type="term" value="C:membrane"/>
    <property type="evidence" value="ECO:0007669"/>
    <property type="project" value="UniProtKB-SubCell"/>
</dbReference>
<feature type="transmembrane region" description="Helical" evidence="7">
    <location>
        <begin position="279"/>
        <end position="299"/>
    </location>
</feature>
<dbReference type="SUPFAM" id="SSF103473">
    <property type="entry name" value="MFS general substrate transporter"/>
    <property type="match status" value="1"/>
</dbReference>
<evidence type="ECO:0000256" key="2">
    <source>
        <dbReference type="ARBA" id="ARBA00022448"/>
    </source>
</evidence>
<comment type="caution">
    <text evidence="9">The sequence shown here is derived from an EMBL/GenBank/DDBJ whole genome shotgun (WGS) entry which is preliminary data.</text>
</comment>
<dbReference type="PROSITE" id="PS50850">
    <property type="entry name" value="MFS"/>
    <property type="match status" value="1"/>
</dbReference>
<dbReference type="Proteomes" id="UP001172673">
    <property type="component" value="Unassembled WGS sequence"/>
</dbReference>
<evidence type="ECO:0000256" key="6">
    <source>
        <dbReference type="SAM" id="MobiDB-lite"/>
    </source>
</evidence>
<feature type="transmembrane region" description="Helical" evidence="7">
    <location>
        <begin position="210"/>
        <end position="232"/>
    </location>
</feature>
<comment type="subcellular location">
    <subcellularLocation>
        <location evidence="1">Membrane</location>
        <topology evidence="1">Multi-pass membrane protein</topology>
    </subcellularLocation>
</comment>
<feature type="transmembrane region" description="Helical" evidence="7">
    <location>
        <begin position="117"/>
        <end position="137"/>
    </location>
</feature>
<accession>A0AA38XFR3</accession>
<evidence type="ECO:0000256" key="4">
    <source>
        <dbReference type="ARBA" id="ARBA00022989"/>
    </source>
</evidence>
<sequence>MATPAVEVPIANTDRKNEKVENLESASSSTQDLGYDAKATSRLIRKIDWTLLPFLALLYLLSFLDRTNIGNARLAGLEESLGMSGLDYNGALAIFFPFYVAVEPVSNLMMKRLRPSLWLPSIMVAWGICTTLMGLVHNFAGLLAARAALGIAEGGLFPGVTFYITMWYRRHECGLRMAIFFSAATAAGAFGGLLARGITEMDGVGGLDGWAWIFILEGLVTFGIAVLAYWVMYDYPATAKLLTPEERHEVSRRLEHDRSSLADEYSMKYFWDAVKDWKIWVHMFITIGIYTPLYSFSLFLPTIVRTLGYSNETAQLMTVPPYIVACFLCITGGYAADRLKTRGIFMICYNITAIIGLIMLIASQNPHVKYAGCFFFGGGIYPNVPQGVAWNGNNIGGSVKRAVGIAMHVGFGNLGGTIAGFIYLSKDSPEFTTGHAILIGMLSMSTCLQVFMTLYLRRENARRDAEYKAPEQYSSEDKSAEREKGDNATFFRYTV</sequence>
<dbReference type="PANTHER" id="PTHR43791">
    <property type="entry name" value="PERMEASE-RELATED"/>
    <property type="match status" value="1"/>
</dbReference>
<feature type="transmembrane region" description="Helical" evidence="7">
    <location>
        <begin position="436"/>
        <end position="456"/>
    </location>
</feature>
<dbReference type="Gene3D" id="1.20.1250.20">
    <property type="entry name" value="MFS general substrate transporter like domains"/>
    <property type="match status" value="2"/>
</dbReference>
<keyword evidence="10" id="KW-1185">Reference proteome</keyword>
<dbReference type="InterPro" id="IPR020846">
    <property type="entry name" value="MFS_dom"/>
</dbReference>
<protein>
    <recommendedName>
        <fullName evidence="8">Major facilitator superfamily (MFS) profile domain-containing protein</fullName>
    </recommendedName>
</protein>
<dbReference type="FunFam" id="1.20.1250.20:FF:000068">
    <property type="entry name" value="MFS general substrate transporter"/>
    <property type="match status" value="1"/>
</dbReference>
<name>A0AA38XFR3_9EURO</name>
<feature type="transmembrane region" description="Helical" evidence="7">
    <location>
        <begin position="88"/>
        <end position="105"/>
    </location>
</feature>
<dbReference type="Pfam" id="PF07690">
    <property type="entry name" value="MFS_1"/>
    <property type="match status" value="1"/>
</dbReference>
<keyword evidence="3 7" id="KW-0812">Transmembrane</keyword>
<feature type="transmembrane region" description="Helical" evidence="7">
    <location>
        <begin position="368"/>
        <end position="390"/>
    </location>
</feature>
<feature type="transmembrane region" description="Helical" evidence="7">
    <location>
        <begin position="47"/>
        <end position="64"/>
    </location>
</feature>
<feature type="transmembrane region" description="Helical" evidence="7">
    <location>
        <begin position="402"/>
        <end position="424"/>
    </location>
</feature>
<dbReference type="InterPro" id="IPR011701">
    <property type="entry name" value="MFS"/>
</dbReference>
<reference evidence="9" key="1">
    <citation type="submission" date="2022-10" db="EMBL/GenBank/DDBJ databases">
        <title>Culturing micro-colonial fungi from biological soil crusts in the Mojave desert and describing Neophaeococcomyces mojavensis, and introducing the new genera and species Taxawa tesnikishii.</title>
        <authorList>
            <person name="Kurbessoian T."/>
            <person name="Stajich J.E."/>
        </authorList>
    </citation>
    <scope>NUCLEOTIDE SEQUENCE</scope>
    <source>
        <strain evidence="9">TK_41</strain>
    </source>
</reference>
<feature type="compositionally biased region" description="Basic and acidic residues" evidence="6">
    <location>
        <begin position="466"/>
        <end position="486"/>
    </location>
</feature>
<dbReference type="GO" id="GO:0022857">
    <property type="term" value="F:transmembrane transporter activity"/>
    <property type="evidence" value="ECO:0007669"/>
    <property type="project" value="InterPro"/>
</dbReference>
<evidence type="ECO:0000259" key="8">
    <source>
        <dbReference type="PROSITE" id="PS50850"/>
    </source>
</evidence>
<dbReference type="EMBL" id="JAPDRK010000005">
    <property type="protein sequence ID" value="KAJ9612552.1"/>
    <property type="molecule type" value="Genomic_DNA"/>
</dbReference>
<feature type="transmembrane region" description="Helical" evidence="7">
    <location>
        <begin position="343"/>
        <end position="362"/>
    </location>
</feature>
<evidence type="ECO:0000256" key="7">
    <source>
        <dbReference type="SAM" id="Phobius"/>
    </source>
</evidence>
<organism evidence="9 10">
    <name type="scientific">Cladophialophora chaetospira</name>
    <dbReference type="NCBI Taxonomy" id="386627"/>
    <lineage>
        <taxon>Eukaryota</taxon>
        <taxon>Fungi</taxon>
        <taxon>Dikarya</taxon>
        <taxon>Ascomycota</taxon>
        <taxon>Pezizomycotina</taxon>
        <taxon>Eurotiomycetes</taxon>
        <taxon>Chaetothyriomycetidae</taxon>
        <taxon>Chaetothyriales</taxon>
        <taxon>Herpotrichiellaceae</taxon>
        <taxon>Cladophialophora</taxon>
    </lineage>
</organism>
<proteinExistence type="predicted"/>
<evidence type="ECO:0000256" key="5">
    <source>
        <dbReference type="ARBA" id="ARBA00023136"/>
    </source>
</evidence>
<dbReference type="InterPro" id="IPR036259">
    <property type="entry name" value="MFS_trans_sf"/>
</dbReference>
<feature type="transmembrane region" description="Helical" evidence="7">
    <location>
        <begin position="319"/>
        <end position="336"/>
    </location>
</feature>
<dbReference type="AlphaFoldDB" id="A0AA38XFR3"/>
<gene>
    <name evidence="9" type="ORF">H2200_004149</name>
</gene>
<keyword evidence="5 7" id="KW-0472">Membrane</keyword>
<feature type="transmembrane region" description="Helical" evidence="7">
    <location>
        <begin position="143"/>
        <end position="165"/>
    </location>
</feature>
<evidence type="ECO:0000313" key="10">
    <source>
        <dbReference type="Proteomes" id="UP001172673"/>
    </source>
</evidence>
<evidence type="ECO:0000256" key="1">
    <source>
        <dbReference type="ARBA" id="ARBA00004141"/>
    </source>
</evidence>
<dbReference type="FunFam" id="1.20.1250.20:FF:000034">
    <property type="entry name" value="MFS general substrate transporter"/>
    <property type="match status" value="1"/>
</dbReference>
<feature type="transmembrane region" description="Helical" evidence="7">
    <location>
        <begin position="177"/>
        <end position="198"/>
    </location>
</feature>
<keyword evidence="4 7" id="KW-1133">Transmembrane helix</keyword>
<evidence type="ECO:0000256" key="3">
    <source>
        <dbReference type="ARBA" id="ARBA00022692"/>
    </source>
</evidence>
<feature type="region of interest" description="Disordered" evidence="6">
    <location>
        <begin position="466"/>
        <end position="495"/>
    </location>
</feature>
<feature type="domain" description="Major facilitator superfamily (MFS) profile" evidence="8">
    <location>
        <begin position="51"/>
        <end position="461"/>
    </location>
</feature>